<keyword evidence="3 7" id="KW-0997">Cell inner membrane</keyword>
<keyword evidence="10" id="KW-1185">Reference proteome</keyword>
<name>A0ABU9C4C5_9BURK</name>
<sequence>MSMLAMGLLFGLVTLLFMFSGAPIAFALGSVAVLFMGIFMPASALDTITQNVYEEMASITLLSIPLFILKGAAIGKSRAGQDLYAAMHVWMGRIPGGLGIANVFACALFAAMAGSSPATCSAIGSAGIPEMRKRGYSPGFAAGIIAAGGTLGILLPPSITMILYAVAAEQSLGRLFLAGIFPGVLLVLLFAGYAAFRYKREFKMAEAAYLSSGTHSSLLERETFSTREKFEMLPRVVPFVLLLVGVMVALYGGFATPSETAGLGALLALALIAGIYGVWRPKDVKPILASTLKESTMLMMIIGMSLLFSYVMSYLHISQATAEWIVALQLSKWVLLAAVLVMVILLGFFLPPVSIILMTAPIILPPLKAAGFDLIWFGVLMTIVMETGLIHPPVGLNIFVIKNIAPDIPLSDIIWGVLPFVVLMLLSVVLICVFPGIATALPDAVMGVVGAKP</sequence>
<feature type="transmembrane region" description="Helical" evidence="7">
    <location>
        <begin position="413"/>
        <end position="437"/>
    </location>
</feature>
<evidence type="ECO:0000256" key="3">
    <source>
        <dbReference type="ARBA" id="ARBA00022519"/>
    </source>
</evidence>
<evidence type="ECO:0000256" key="1">
    <source>
        <dbReference type="ARBA" id="ARBA00004429"/>
    </source>
</evidence>
<dbReference type="PIRSF" id="PIRSF006066">
    <property type="entry name" value="HI0050"/>
    <property type="match status" value="1"/>
</dbReference>
<gene>
    <name evidence="9" type="ORF">AACH00_05325</name>
</gene>
<feature type="domain" description="TRAP C4-dicarboxylate transport system permease DctM subunit" evidence="8">
    <location>
        <begin position="14"/>
        <end position="437"/>
    </location>
</feature>
<evidence type="ECO:0000256" key="2">
    <source>
        <dbReference type="ARBA" id="ARBA00022475"/>
    </source>
</evidence>
<organism evidence="9 10">
    <name type="scientific">Ideonella margarita</name>
    <dbReference type="NCBI Taxonomy" id="2984191"/>
    <lineage>
        <taxon>Bacteria</taxon>
        <taxon>Pseudomonadati</taxon>
        <taxon>Pseudomonadota</taxon>
        <taxon>Betaproteobacteria</taxon>
        <taxon>Burkholderiales</taxon>
        <taxon>Sphaerotilaceae</taxon>
        <taxon>Ideonella</taxon>
    </lineage>
</organism>
<keyword evidence="4 7" id="KW-0812">Transmembrane</keyword>
<proteinExistence type="inferred from homology"/>
<comment type="subunit">
    <text evidence="7">The complex comprises the extracytoplasmic solute receptor protein and the two transmembrane proteins.</text>
</comment>
<feature type="transmembrane region" description="Helical" evidence="7">
    <location>
        <begin position="236"/>
        <end position="254"/>
    </location>
</feature>
<comment type="caution">
    <text evidence="9">The sequence shown here is derived from an EMBL/GenBank/DDBJ whole genome shotgun (WGS) entry which is preliminary data.</text>
</comment>
<dbReference type="Pfam" id="PF06808">
    <property type="entry name" value="DctM"/>
    <property type="match status" value="1"/>
</dbReference>
<evidence type="ECO:0000256" key="4">
    <source>
        <dbReference type="ARBA" id="ARBA00022692"/>
    </source>
</evidence>
<feature type="transmembrane region" description="Helical" evidence="7">
    <location>
        <begin position="172"/>
        <end position="196"/>
    </location>
</feature>
<evidence type="ECO:0000256" key="7">
    <source>
        <dbReference type="RuleBase" id="RU369079"/>
    </source>
</evidence>
<comment type="subcellular location">
    <subcellularLocation>
        <location evidence="1 7">Cell inner membrane</location>
        <topology evidence="1 7">Multi-pass membrane protein</topology>
    </subcellularLocation>
</comment>
<evidence type="ECO:0000313" key="10">
    <source>
        <dbReference type="Proteomes" id="UP001379945"/>
    </source>
</evidence>
<evidence type="ECO:0000256" key="5">
    <source>
        <dbReference type="ARBA" id="ARBA00022989"/>
    </source>
</evidence>
<dbReference type="RefSeq" id="WP_341398048.1">
    <property type="nucleotide sequence ID" value="NZ_JBBUTI010000003.1"/>
</dbReference>
<evidence type="ECO:0000256" key="6">
    <source>
        <dbReference type="ARBA" id="ARBA00023136"/>
    </source>
</evidence>
<evidence type="ECO:0000313" key="9">
    <source>
        <dbReference type="EMBL" id="MEK8045766.1"/>
    </source>
</evidence>
<dbReference type="PANTHER" id="PTHR33362">
    <property type="entry name" value="SIALIC ACID TRAP TRANSPORTER PERMEASE PROTEIN SIAT-RELATED"/>
    <property type="match status" value="1"/>
</dbReference>
<dbReference type="PANTHER" id="PTHR33362:SF5">
    <property type="entry name" value="C4-DICARBOXYLATE TRAP TRANSPORTER LARGE PERMEASE PROTEIN DCTM"/>
    <property type="match status" value="1"/>
</dbReference>
<feature type="transmembrane region" description="Helical" evidence="7">
    <location>
        <begin position="100"/>
        <end position="128"/>
    </location>
</feature>
<feature type="transmembrane region" description="Helical" evidence="7">
    <location>
        <begin position="140"/>
        <end position="166"/>
    </location>
</feature>
<feature type="transmembrane region" description="Helical" evidence="7">
    <location>
        <begin position="298"/>
        <end position="317"/>
    </location>
</feature>
<dbReference type="InterPro" id="IPR004681">
    <property type="entry name" value="TRAP_DctM"/>
</dbReference>
<dbReference type="EMBL" id="JBBUTI010000003">
    <property type="protein sequence ID" value="MEK8045766.1"/>
    <property type="molecule type" value="Genomic_DNA"/>
</dbReference>
<comment type="similarity">
    <text evidence="7">Belongs to the TRAP transporter large permease family.</text>
</comment>
<reference evidence="9 10" key="1">
    <citation type="submission" date="2024-04" db="EMBL/GenBank/DDBJ databases">
        <title>Novel species of the genus Ideonella isolated from streams.</title>
        <authorList>
            <person name="Lu H."/>
        </authorList>
    </citation>
    <scope>NUCLEOTIDE SEQUENCE [LARGE SCALE GENOMIC DNA]</scope>
    <source>
        <strain evidence="9 10">LYT19W</strain>
    </source>
</reference>
<keyword evidence="6 7" id="KW-0472">Membrane</keyword>
<feature type="transmembrane region" description="Helical" evidence="7">
    <location>
        <begin position="260"/>
        <end position="278"/>
    </location>
</feature>
<comment type="function">
    <text evidence="7">Part of the tripartite ATP-independent periplasmic (TRAP) transport system.</text>
</comment>
<keyword evidence="7" id="KW-0813">Transport</keyword>
<dbReference type="NCBIfam" id="TIGR00786">
    <property type="entry name" value="dctM"/>
    <property type="match status" value="1"/>
</dbReference>
<keyword evidence="2" id="KW-1003">Cell membrane</keyword>
<evidence type="ECO:0000259" key="8">
    <source>
        <dbReference type="Pfam" id="PF06808"/>
    </source>
</evidence>
<dbReference type="Proteomes" id="UP001379945">
    <property type="component" value="Unassembled WGS sequence"/>
</dbReference>
<feature type="transmembrane region" description="Helical" evidence="7">
    <location>
        <begin position="337"/>
        <end position="362"/>
    </location>
</feature>
<feature type="transmembrane region" description="Helical" evidence="7">
    <location>
        <begin position="374"/>
        <end position="401"/>
    </location>
</feature>
<keyword evidence="5 7" id="KW-1133">Transmembrane helix</keyword>
<accession>A0ABU9C4C5</accession>
<comment type="caution">
    <text evidence="7">Lacks conserved residue(s) required for the propagation of feature annotation.</text>
</comment>
<dbReference type="InterPro" id="IPR010656">
    <property type="entry name" value="DctM"/>
</dbReference>
<protein>
    <recommendedName>
        <fullName evidence="7">TRAP transporter large permease protein</fullName>
    </recommendedName>
</protein>